<sequence length="132" mass="15092">MSIPSRQLFKYGRWMFDIERAMRLLEEHPRPTEQTSVADWSAAYHLSLLRPDYDGPTWCPIFGPDQSHFSAEHAMRTGLEQPVIIATLEFDSGPARLLIDGVHRMYRAMTEGRPTLPAQVLTVAETATIREH</sequence>
<dbReference type="EMBL" id="BMTL01000007">
    <property type="protein sequence ID" value="GGR81728.1"/>
    <property type="molecule type" value="Genomic_DNA"/>
</dbReference>
<organism evidence="1 2">
    <name type="scientific">Streptomyces humidus</name>
    <dbReference type="NCBI Taxonomy" id="52259"/>
    <lineage>
        <taxon>Bacteria</taxon>
        <taxon>Bacillati</taxon>
        <taxon>Actinomycetota</taxon>
        <taxon>Actinomycetes</taxon>
        <taxon>Kitasatosporales</taxon>
        <taxon>Streptomycetaceae</taxon>
        <taxon>Streptomyces</taxon>
    </lineage>
</organism>
<evidence type="ECO:0000313" key="2">
    <source>
        <dbReference type="Proteomes" id="UP000606194"/>
    </source>
</evidence>
<keyword evidence="2" id="KW-1185">Reference proteome</keyword>
<dbReference type="RefSeq" id="WP_190148988.1">
    <property type="nucleotide sequence ID" value="NZ_BMTL01000007.1"/>
</dbReference>
<proteinExistence type="predicted"/>
<dbReference type="AlphaFoldDB" id="A0A918FTH0"/>
<dbReference type="Proteomes" id="UP000606194">
    <property type="component" value="Unassembled WGS sequence"/>
</dbReference>
<comment type="caution">
    <text evidence="1">The sequence shown here is derived from an EMBL/GenBank/DDBJ whole genome shotgun (WGS) entry which is preliminary data.</text>
</comment>
<name>A0A918FTH0_9ACTN</name>
<evidence type="ECO:0000313" key="1">
    <source>
        <dbReference type="EMBL" id="GGR81728.1"/>
    </source>
</evidence>
<protein>
    <submittedName>
        <fullName evidence="1">Uncharacterized protein</fullName>
    </submittedName>
</protein>
<accession>A0A918FTH0</accession>
<reference evidence="1" key="2">
    <citation type="submission" date="2020-09" db="EMBL/GenBank/DDBJ databases">
        <authorList>
            <person name="Sun Q."/>
            <person name="Ohkuma M."/>
        </authorList>
    </citation>
    <scope>NUCLEOTIDE SEQUENCE</scope>
    <source>
        <strain evidence="1">JCM 4386</strain>
    </source>
</reference>
<gene>
    <name evidence="1" type="ORF">GCM10010269_21170</name>
</gene>
<reference evidence="1" key="1">
    <citation type="journal article" date="2014" name="Int. J. Syst. Evol. Microbiol.">
        <title>Complete genome sequence of Corynebacterium casei LMG S-19264T (=DSM 44701T), isolated from a smear-ripened cheese.</title>
        <authorList>
            <consortium name="US DOE Joint Genome Institute (JGI-PGF)"/>
            <person name="Walter F."/>
            <person name="Albersmeier A."/>
            <person name="Kalinowski J."/>
            <person name="Ruckert C."/>
        </authorList>
    </citation>
    <scope>NUCLEOTIDE SEQUENCE</scope>
    <source>
        <strain evidence="1">JCM 4386</strain>
    </source>
</reference>